<name>A0A422MZF9_TRYRA</name>
<protein>
    <submittedName>
        <fullName evidence="1">Uncharacterized protein</fullName>
    </submittedName>
</protein>
<dbReference type="RefSeq" id="XP_029234733.1">
    <property type="nucleotide sequence ID" value="XM_029385480.1"/>
</dbReference>
<dbReference type="EMBL" id="MKGL01000449">
    <property type="protein sequence ID" value="RNE98602.1"/>
    <property type="molecule type" value="Genomic_DNA"/>
</dbReference>
<dbReference type="AlphaFoldDB" id="A0A422MZF9"/>
<reference evidence="1 2" key="1">
    <citation type="journal article" date="2018" name="BMC Genomics">
        <title>Genomic comparison of Trypanosoma conorhini and Trypanosoma rangeli to Trypanosoma cruzi strains of high and low virulence.</title>
        <authorList>
            <person name="Bradwell K.R."/>
            <person name="Koparde V.N."/>
            <person name="Matveyev A.V."/>
            <person name="Serrano M.G."/>
            <person name="Alves J.M."/>
            <person name="Parikh H."/>
            <person name="Huang B."/>
            <person name="Lee V."/>
            <person name="Espinosa-Alvarez O."/>
            <person name="Ortiz P.A."/>
            <person name="Costa-Martins A.G."/>
            <person name="Teixeira M.M."/>
            <person name="Buck G.A."/>
        </authorList>
    </citation>
    <scope>NUCLEOTIDE SEQUENCE [LARGE SCALE GENOMIC DNA]</scope>
    <source>
        <strain evidence="1 2">AM80</strain>
    </source>
</reference>
<dbReference type="OrthoDB" id="245809at2759"/>
<gene>
    <name evidence="1" type="ORF">TraAM80_08751</name>
</gene>
<comment type="caution">
    <text evidence="1">The sequence shown here is derived from an EMBL/GenBank/DDBJ whole genome shotgun (WGS) entry which is preliminary data.</text>
</comment>
<evidence type="ECO:0000313" key="2">
    <source>
        <dbReference type="Proteomes" id="UP000283634"/>
    </source>
</evidence>
<dbReference type="Proteomes" id="UP000283634">
    <property type="component" value="Unassembled WGS sequence"/>
</dbReference>
<evidence type="ECO:0000313" key="1">
    <source>
        <dbReference type="EMBL" id="RNE98602.1"/>
    </source>
</evidence>
<accession>A0A422MZF9</accession>
<dbReference type="GeneID" id="40332684"/>
<organism evidence="1 2">
    <name type="scientific">Trypanosoma rangeli</name>
    <dbReference type="NCBI Taxonomy" id="5698"/>
    <lineage>
        <taxon>Eukaryota</taxon>
        <taxon>Discoba</taxon>
        <taxon>Euglenozoa</taxon>
        <taxon>Kinetoplastea</taxon>
        <taxon>Metakinetoplastina</taxon>
        <taxon>Trypanosomatida</taxon>
        <taxon>Trypanosomatidae</taxon>
        <taxon>Trypanosoma</taxon>
        <taxon>Herpetosoma</taxon>
    </lineage>
</organism>
<proteinExistence type="predicted"/>
<sequence>MLVFYNNGGAVMRLHSPDMIHVKEEKIVFSMVTVLTRTLALSLVPVGEELCGFIELLIQADTYNQKTQCYLTIDTYFSLTRLMVAIVSDQNYYNVVYGASMIELILDVLELLMSLVCASPYQDVCKEE</sequence>
<keyword evidence="2" id="KW-1185">Reference proteome</keyword>